<dbReference type="PANTHER" id="PTHR39335:SF1">
    <property type="entry name" value="BLL4220 PROTEIN"/>
    <property type="match status" value="1"/>
</dbReference>
<organism evidence="2 3">
    <name type="scientific">Chromobacterium indicum</name>
    <dbReference type="NCBI Taxonomy" id="3110228"/>
    <lineage>
        <taxon>Bacteria</taxon>
        <taxon>Pseudomonadati</taxon>
        <taxon>Pseudomonadota</taxon>
        <taxon>Betaproteobacteria</taxon>
        <taxon>Neisseriales</taxon>
        <taxon>Chromobacteriaceae</taxon>
        <taxon>Chromobacterium</taxon>
    </lineage>
</organism>
<comment type="caution">
    <text evidence="2">The sequence shown here is derived from an EMBL/GenBank/DDBJ whole genome shotgun (WGS) entry which is preliminary data.</text>
</comment>
<reference evidence="2 3" key="1">
    <citation type="submission" date="2023-12" db="EMBL/GenBank/DDBJ databases">
        <title>Chromobacterium sp. strain TRC.1.1.SA producing antimicrobial pigment.</title>
        <authorList>
            <person name="Verma N."/>
            <person name="Choksket S."/>
            <person name="Pinnaka A.K."/>
            <person name="Korpole S."/>
        </authorList>
    </citation>
    <scope>NUCLEOTIDE SEQUENCE [LARGE SCALE GENOMIC DNA]</scope>
    <source>
        <strain evidence="2 3">TRC1.1.SA</strain>
    </source>
</reference>
<dbReference type="EMBL" id="JAYFSJ010000007">
    <property type="protein sequence ID" value="MEN7431304.1"/>
    <property type="molecule type" value="Genomic_DNA"/>
</dbReference>
<dbReference type="InterPro" id="IPR005297">
    <property type="entry name" value="Lipoprotein_repeat"/>
</dbReference>
<evidence type="ECO:0000256" key="1">
    <source>
        <dbReference type="SAM" id="SignalP"/>
    </source>
</evidence>
<dbReference type="Pfam" id="PF03640">
    <property type="entry name" value="Lipoprotein_15"/>
    <property type="match status" value="2"/>
</dbReference>
<evidence type="ECO:0000313" key="2">
    <source>
        <dbReference type="EMBL" id="MEN7431304.1"/>
    </source>
</evidence>
<dbReference type="PANTHER" id="PTHR39335">
    <property type="entry name" value="BLL4220 PROTEIN"/>
    <property type="match status" value="1"/>
</dbReference>
<feature type="signal peptide" evidence="1">
    <location>
        <begin position="1"/>
        <end position="21"/>
    </location>
</feature>
<protein>
    <recommendedName>
        <fullName evidence="4">Lipoprotein</fullName>
    </recommendedName>
</protein>
<gene>
    <name evidence="2" type="ORF">VA599_11125</name>
</gene>
<feature type="chain" id="PRO_5045098991" description="Lipoprotein" evidence="1">
    <location>
        <begin position="22"/>
        <end position="127"/>
    </location>
</feature>
<dbReference type="Proteomes" id="UP001405405">
    <property type="component" value="Unassembled WGS sequence"/>
</dbReference>
<keyword evidence="1" id="KW-0732">Signal</keyword>
<proteinExistence type="predicted"/>
<accession>A0ABV0CJW5</accession>
<evidence type="ECO:0000313" key="3">
    <source>
        <dbReference type="Proteomes" id="UP001405405"/>
    </source>
</evidence>
<dbReference type="PIRSF" id="PIRSF029720">
    <property type="entry name" value="UCP029720"/>
    <property type="match status" value="1"/>
</dbReference>
<evidence type="ECO:0008006" key="4">
    <source>
        <dbReference type="Google" id="ProtNLM"/>
    </source>
</evidence>
<dbReference type="InterPro" id="IPR014558">
    <property type="entry name" value="UCP029720"/>
</dbReference>
<dbReference type="RefSeq" id="WP_346788613.1">
    <property type="nucleotide sequence ID" value="NZ_JAYFSJ010000007.1"/>
</dbReference>
<name>A0ABV0CJW5_9NEIS</name>
<sequence>MNRTLLLSGMLAALAAAQIQAAPSPISTREGALTDPAGMTLYVFAKDQPGNGRSACNGPCAALWPPLAAEADAQPEGDLGLIARDDGSRQWSWRGKPLYRFAQDLAPGERKGDNFKQLWQVARPWPL</sequence>
<keyword evidence="3" id="KW-1185">Reference proteome</keyword>